<dbReference type="EMBL" id="CP037901">
    <property type="protein sequence ID" value="QBP14026.1"/>
    <property type="molecule type" value="Genomic_DNA"/>
</dbReference>
<gene>
    <name evidence="2" type="ORF">DDF84_031355</name>
</gene>
<dbReference type="InterPro" id="IPR050483">
    <property type="entry name" value="CoA-transferase_III_domain"/>
</dbReference>
<name>A0A482J1L6_9BURK</name>
<dbReference type="RefSeq" id="WP_017511955.1">
    <property type="nucleotide sequence ID" value="NZ_CP037901.1"/>
</dbReference>
<dbReference type="SUPFAM" id="SSF89796">
    <property type="entry name" value="CoA-transferase family III (CaiB/BaiF)"/>
    <property type="match status" value="1"/>
</dbReference>
<organism evidence="2 3">
    <name type="scientific">Cupriavidus metallidurans</name>
    <dbReference type="NCBI Taxonomy" id="119219"/>
    <lineage>
        <taxon>Bacteria</taxon>
        <taxon>Pseudomonadati</taxon>
        <taxon>Pseudomonadota</taxon>
        <taxon>Betaproteobacteria</taxon>
        <taxon>Burkholderiales</taxon>
        <taxon>Burkholderiaceae</taxon>
        <taxon>Cupriavidus</taxon>
    </lineage>
</organism>
<dbReference type="OrthoDB" id="5294844at2"/>
<sequence>MEPAVPPAVLPLEGVTVVALEHAVAAPFASRQLADLGARVIKIERPGVGDFARGYDKTVHGMSSFFVWANRGKESLSLDLKHPDAADILQQLLGDADVLIQNLAPGAADRLGLGFDALHTRFPKLIVCDISGYGDHGPYRDKKAYDLLIQAAAGLISVTGGEDAPSRAGISIADIAAGMYAYSGILSALLLRARTGVGERVEVTMLEALGEWMSYPLNFAHYGGTPPARHGLAHPSIAPYGHYRTGDGGSVIFGLQNDREWQRFCLNALDDAALANDPRFTTNLERVNHREALDVEIGKHLNRMTRDELIDRLDQGGIANAPLNDMHDVWNHPQLAARQRWREVATPAGSIQALLPPATLTNAPARMGDVPDLGEHTGAILGKLGYTEAQLEALRQQGAI</sequence>
<dbReference type="PANTHER" id="PTHR48207:SF3">
    <property type="entry name" value="SUCCINATE--HYDROXYMETHYLGLUTARATE COA-TRANSFERASE"/>
    <property type="match status" value="1"/>
</dbReference>
<dbReference type="InterPro" id="IPR044855">
    <property type="entry name" value="CoA-Trfase_III_dom3_sf"/>
</dbReference>
<keyword evidence="1 2" id="KW-0808">Transferase</keyword>
<dbReference type="Proteomes" id="UP000253772">
    <property type="component" value="Chromosome c2"/>
</dbReference>
<evidence type="ECO:0000256" key="1">
    <source>
        <dbReference type="ARBA" id="ARBA00022679"/>
    </source>
</evidence>
<accession>A0A482J1L6</accession>
<dbReference type="PANTHER" id="PTHR48207">
    <property type="entry name" value="SUCCINATE--HYDROXYMETHYLGLUTARATE COA-TRANSFERASE"/>
    <property type="match status" value="1"/>
</dbReference>
<evidence type="ECO:0000313" key="2">
    <source>
        <dbReference type="EMBL" id="QBP14026.1"/>
    </source>
</evidence>
<proteinExistence type="predicted"/>
<dbReference type="Gene3D" id="3.30.1540.10">
    <property type="entry name" value="formyl-coa transferase, domain 3"/>
    <property type="match status" value="1"/>
</dbReference>
<dbReference type="Gene3D" id="3.40.50.10540">
    <property type="entry name" value="Crotonobetainyl-coa:carnitine coa-transferase, domain 1"/>
    <property type="match status" value="1"/>
</dbReference>
<dbReference type="Pfam" id="PF02515">
    <property type="entry name" value="CoA_transf_3"/>
    <property type="match status" value="1"/>
</dbReference>
<reference evidence="2 3" key="1">
    <citation type="submission" date="2019-03" db="EMBL/GenBank/DDBJ databases">
        <title>Comparative insights into the high quality Complete genome sequence of highly metal resistant Cupriavidus metallidurans strain BS1 isolated from a gold-copper mine.</title>
        <authorList>
            <person name="Mazhar H.S."/>
            <person name="Rensing C."/>
        </authorList>
    </citation>
    <scope>NUCLEOTIDE SEQUENCE [LARGE SCALE GENOMIC DNA]</scope>
    <source>
        <strain evidence="2 3">BS1</strain>
    </source>
</reference>
<dbReference type="GO" id="GO:0008410">
    <property type="term" value="F:CoA-transferase activity"/>
    <property type="evidence" value="ECO:0007669"/>
    <property type="project" value="TreeGrafter"/>
</dbReference>
<dbReference type="InterPro" id="IPR023606">
    <property type="entry name" value="CoA-Trfase_III_dom_1_sf"/>
</dbReference>
<dbReference type="InterPro" id="IPR003673">
    <property type="entry name" value="CoA-Trfase_fam_III"/>
</dbReference>
<dbReference type="AlphaFoldDB" id="A0A482J1L6"/>
<protein>
    <submittedName>
        <fullName evidence="2">CoA transferase</fullName>
    </submittedName>
</protein>
<evidence type="ECO:0000313" key="3">
    <source>
        <dbReference type="Proteomes" id="UP000253772"/>
    </source>
</evidence>